<dbReference type="Proteomes" id="UP000887576">
    <property type="component" value="Unplaced"/>
</dbReference>
<organism evidence="1 2">
    <name type="scientific">Panagrolaimus sp. JU765</name>
    <dbReference type="NCBI Taxonomy" id="591449"/>
    <lineage>
        <taxon>Eukaryota</taxon>
        <taxon>Metazoa</taxon>
        <taxon>Ecdysozoa</taxon>
        <taxon>Nematoda</taxon>
        <taxon>Chromadorea</taxon>
        <taxon>Rhabditida</taxon>
        <taxon>Tylenchina</taxon>
        <taxon>Panagrolaimomorpha</taxon>
        <taxon>Panagrolaimoidea</taxon>
        <taxon>Panagrolaimidae</taxon>
        <taxon>Panagrolaimus</taxon>
    </lineage>
</organism>
<sequence>MLWELISDRYLHFNIKLNQKSDYSKWVDNVNSESESEEDSEWIDWFKEFPEDREKYGTKKQQIIKEKNSRSAWPNSEEMYWPSYHEKQITNFEAVLKDIAIQQSKKSISLSDINQSAFQSSFMKLWNKPETQVVESKKREITPTDEDEDDDDEDETRNTNDESEDELVFDEDKNPPYLCPRQSISPITIQRRSVSPEIPLTIETGLKTTEEVFGYDIENPSGLNLLKYERYAKIAEIERKLSDISIKKSTKRLHLEDSYEFLPSFFTVDSVYETEVLGITEEATQIYENYCNLQNTFITKIN</sequence>
<dbReference type="WBParaSite" id="JU765_v2.g5676.t1">
    <property type="protein sequence ID" value="JU765_v2.g5676.t1"/>
    <property type="gene ID" value="JU765_v2.g5676"/>
</dbReference>
<proteinExistence type="predicted"/>
<accession>A0AC34RCF0</accession>
<protein>
    <submittedName>
        <fullName evidence="2">Uncharacterized protein</fullName>
    </submittedName>
</protein>
<evidence type="ECO:0000313" key="2">
    <source>
        <dbReference type="WBParaSite" id="JU765_v2.g5676.t1"/>
    </source>
</evidence>
<evidence type="ECO:0000313" key="1">
    <source>
        <dbReference type="Proteomes" id="UP000887576"/>
    </source>
</evidence>
<name>A0AC34RCF0_9BILA</name>
<reference evidence="2" key="1">
    <citation type="submission" date="2022-11" db="UniProtKB">
        <authorList>
            <consortium name="WormBaseParasite"/>
        </authorList>
    </citation>
    <scope>IDENTIFICATION</scope>
</reference>